<feature type="domain" description="DUF1585" evidence="2">
    <location>
        <begin position="476"/>
        <end position="541"/>
    </location>
</feature>
<evidence type="ECO:0000259" key="5">
    <source>
        <dbReference type="Pfam" id="PF07631"/>
    </source>
</evidence>
<organism evidence="7 8">
    <name type="scientific">Sphingobium agri</name>
    <dbReference type="NCBI Taxonomy" id="2933566"/>
    <lineage>
        <taxon>Bacteria</taxon>
        <taxon>Pseudomonadati</taxon>
        <taxon>Pseudomonadota</taxon>
        <taxon>Alphaproteobacteria</taxon>
        <taxon>Sphingomonadales</taxon>
        <taxon>Sphingomonadaceae</taxon>
        <taxon>Sphingobium</taxon>
    </lineage>
</organism>
<evidence type="ECO:0000259" key="3">
    <source>
        <dbReference type="Pfam" id="PF07626"/>
    </source>
</evidence>
<sequence>MIGSLNSSRVLRALSAVTALGSIGAILLAASAGHADAPLEQTAQQQQQAPKFRRLTEAQYRATIADIFGPDIKVSGRFEPDMRVGGLLAAGTSAVSLTPAGAEQYEQIARGIAEQVVDAKHRDKLVGCAPQPSDPQGAACAEGFFKRVGLRIYRRPLTDGEVKLAVAQTVAASATLKDFHGGLAIMLTAMLSDLPFLFQTDREVADPRAPGGRTIDAWSRASKLSYFLWNSTPDEQLLQAAADGSLMTQAGLSAQVDRLMASPRFETGVRSFFDDFLQLEGMMSLSKDGIIYPAFRSSAAPAAREQTLRTITTLLVAENGDYRDLFTTRRVAMNRQLSPLYRMPHGPRDWSMVTLPDDDPRVGVLTQISFLALHSHEGRSSPTLRGKAVREVLMCEHVPAPPANVNFTIVQDTSNPAFRTTRERLKAHLDDEECASCHKLTDPMGLTLDSFDGAGQFRATENGVPIDTTGMLDKIAFNDSAGLGKALHDNPKVTQCLTQSAWRYAAGRALLPSEETVTNRLHEDFARTGYRIRSLFRRIAIDPQFFAVRSPAAPRVASKPSSGRKG</sequence>
<dbReference type="Pfam" id="PF07624">
    <property type="entry name" value="PSD2"/>
    <property type="match status" value="1"/>
</dbReference>
<dbReference type="Pfam" id="PF07637">
    <property type="entry name" value="PSD5"/>
    <property type="match status" value="1"/>
</dbReference>
<protein>
    <submittedName>
        <fullName evidence="7">DUF1592 domain-containing protein</fullName>
    </submittedName>
</protein>
<name>A0ABT0DT72_9SPHN</name>
<dbReference type="InterPro" id="IPR013036">
    <property type="entry name" value="DUF1587"/>
</dbReference>
<gene>
    <name evidence="7" type="ORF">MU848_01000</name>
</gene>
<keyword evidence="8" id="KW-1185">Reference proteome</keyword>
<feature type="domain" description="DUF1588" evidence="4">
    <location>
        <begin position="361"/>
        <end position="461"/>
    </location>
</feature>
<dbReference type="Pfam" id="PF07631">
    <property type="entry name" value="PSD4"/>
    <property type="match status" value="1"/>
</dbReference>
<accession>A0ABT0DT72</accession>
<keyword evidence="1" id="KW-0732">Signal</keyword>
<evidence type="ECO:0000259" key="4">
    <source>
        <dbReference type="Pfam" id="PF07627"/>
    </source>
</evidence>
<evidence type="ECO:0000313" key="7">
    <source>
        <dbReference type="EMBL" id="MCK0530157.1"/>
    </source>
</evidence>
<dbReference type="InterPro" id="IPR011478">
    <property type="entry name" value="DUF1585"/>
</dbReference>
<evidence type="ECO:0000259" key="2">
    <source>
        <dbReference type="Pfam" id="PF07624"/>
    </source>
</evidence>
<feature type="domain" description="DUF1587" evidence="3">
    <location>
        <begin position="53"/>
        <end position="117"/>
    </location>
</feature>
<feature type="domain" description="DUF1595" evidence="6">
    <location>
        <begin position="140"/>
        <end position="200"/>
    </location>
</feature>
<feature type="domain" description="DUF1592" evidence="5">
    <location>
        <begin position="216"/>
        <end position="341"/>
    </location>
</feature>
<reference evidence="7 8" key="1">
    <citation type="submission" date="2022-04" db="EMBL/GenBank/DDBJ databases">
        <authorList>
            <person name="Huq M.A."/>
        </authorList>
    </citation>
    <scope>NUCLEOTIDE SEQUENCE [LARGE SCALE GENOMIC DNA]</scope>
    <source>
        <strain evidence="7 8">MAH-33</strain>
    </source>
</reference>
<dbReference type="InterPro" id="IPR013039">
    <property type="entry name" value="DUF1588"/>
</dbReference>
<dbReference type="InterPro" id="IPR013043">
    <property type="entry name" value="DUF1595"/>
</dbReference>
<comment type="caution">
    <text evidence="7">The sequence shown here is derived from an EMBL/GenBank/DDBJ whole genome shotgun (WGS) entry which is preliminary data.</text>
</comment>
<evidence type="ECO:0000313" key="8">
    <source>
        <dbReference type="Proteomes" id="UP001203512"/>
    </source>
</evidence>
<feature type="signal peptide" evidence="1">
    <location>
        <begin position="1"/>
        <end position="37"/>
    </location>
</feature>
<dbReference type="Pfam" id="PF07626">
    <property type="entry name" value="PSD3"/>
    <property type="match status" value="1"/>
</dbReference>
<dbReference type="EMBL" id="JALKHS010000003">
    <property type="protein sequence ID" value="MCK0530157.1"/>
    <property type="molecule type" value="Genomic_DNA"/>
</dbReference>
<feature type="chain" id="PRO_5045366178" evidence="1">
    <location>
        <begin position="38"/>
        <end position="566"/>
    </location>
</feature>
<dbReference type="Proteomes" id="UP001203512">
    <property type="component" value="Unassembled WGS sequence"/>
</dbReference>
<evidence type="ECO:0000259" key="6">
    <source>
        <dbReference type="Pfam" id="PF07637"/>
    </source>
</evidence>
<dbReference type="Pfam" id="PF07627">
    <property type="entry name" value="PSCyt3"/>
    <property type="match status" value="1"/>
</dbReference>
<evidence type="ECO:0000256" key="1">
    <source>
        <dbReference type="SAM" id="SignalP"/>
    </source>
</evidence>
<proteinExistence type="predicted"/>
<dbReference type="InterPro" id="IPR013042">
    <property type="entry name" value="DUF1592"/>
</dbReference>